<dbReference type="KEGG" id="plv:ERIC2_c33260"/>
<dbReference type="NCBIfam" id="TIGR00835">
    <property type="entry name" value="agcS"/>
    <property type="match status" value="1"/>
</dbReference>
<evidence type="ECO:0000256" key="7">
    <source>
        <dbReference type="ARBA" id="ARBA00022989"/>
    </source>
</evidence>
<dbReference type="PROSITE" id="PS00873">
    <property type="entry name" value="NA_ALANINE_SYMP"/>
    <property type="match status" value="1"/>
</dbReference>
<dbReference type="PRINTS" id="PR00175">
    <property type="entry name" value="NAALASMPORT"/>
</dbReference>
<dbReference type="AlphaFoldDB" id="V9WD72"/>
<feature type="transmembrane region" description="Helical" evidence="9">
    <location>
        <begin position="136"/>
        <end position="159"/>
    </location>
</feature>
<keyword evidence="6 9" id="KW-0769">Symport</keyword>
<feature type="transmembrane region" description="Helical" evidence="9">
    <location>
        <begin position="449"/>
        <end position="472"/>
    </location>
</feature>
<dbReference type="eggNOG" id="COG1115">
    <property type="taxonomic scope" value="Bacteria"/>
</dbReference>
<protein>
    <submittedName>
        <fullName evidence="10">Putative sodium/glutamine symporter GlnT</fullName>
    </submittedName>
</protein>
<comment type="similarity">
    <text evidence="2 9">Belongs to the alanine or glycine:cation symporter (AGCS) (TC 2.A.25) family.</text>
</comment>
<accession>V9WD72</accession>
<gene>
    <name evidence="10" type="primary">glnT</name>
    <name evidence="10" type="ORF">ERIC2_c33260</name>
</gene>
<dbReference type="PATRIC" id="fig|697284.3.peg.3149"/>
<dbReference type="HOGENOM" id="CLU_024867_0_1_9"/>
<feature type="transmembrane region" description="Helical" evidence="9">
    <location>
        <begin position="418"/>
        <end position="437"/>
    </location>
</feature>
<dbReference type="Proteomes" id="UP000029431">
    <property type="component" value="Chromosome"/>
</dbReference>
<evidence type="ECO:0000256" key="6">
    <source>
        <dbReference type="ARBA" id="ARBA00022847"/>
    </source>
</evidence>
<feature type="transmembrane region" description="Helical" evidence="9">
    <location>
        <begin position="278"/>
        <end position="298"/>
    </location>
</feature>
<feature type="transmembrane region" description="Helical" evidence="9">
    <location>
        <begin position="106"/>
        <end position="130"/>
    </location>
</feature>
<keyword evidence="7 9" id="KW-1133">Transmembrane helix</keyword>
<evidence type="ECO:0000256" key="9">
    <source>
        <dbReference type="RuleBase" id="RU363064"/>
    </source>
</evidence>
<dbReference type="GO" id="GO:0005886">
    <property type="term" value="C:plasma membrane"/>
    <property type="evidence" value="ECO:0007669"/>
    <property type="project" value="UniProtKB-SubCell"/>
</dbReference>
<feature type="transmembrane region" description="Helical" evidence="9">
    <location>
        <begin position="380"/>
        <end position="406"/>
    </location>
</feature>
<keyword evidence="3 9" id="KW-0813">Transport</keyword>
<evidence type="ECO:0000256" key="8">
    <source>
        <dbReference type="ARBA" id="ARBA00023136"/>
    </source>
</evidence>
<feature type="transmembrane region" description="Helical" evidence="9">
    <location>
        <begin position="221"/>
        <end position="239"/>
    </location>
</feature>
<dbReference type="PANTHER" id="PTHR30330">
    <property type="entry name" value="AGSS FAMILY TRANSPORTER, SODIUM-ALANINE"/>
    <property type="match status" value="1"/>
</dbReference>
<keyword evidence="5 9" id="KW-0812">Transmembrane</keyword>
<dbReference type="PANTHER" id="PTHR30330:SF1">
    <property type="entry name" value="AMINO-ACID CARRIER PROTEIN ALST"/>
    <property type="match status" value="1"/>
</dbReference>
<reference evidence="10 11" key="1">
    <citation type="journal article" date="2014" name="PLoS ONE">
        <title>How to Kill the Honey Bee Larva: Genomic Potential and Virulence Mechanisms of Paenibacillus larvae.</title>
        <authorList>
            <person name="Djukic M."/>
            <person name="Brzuszkiewicz E."/>
            <person name="Funfhaus A."/>
            <person name="Voss J."/>
            <person name="Gollnow K."/>
            <person name="Poppinga L."/>
            <person name="Liesegang H."/>
            <person name="Garcia-Gonzalez E."/>
            <person name="Genersch E."/>
            <person name="Daniel R."/>
        </authorList>
    </citation>
    <scope>NUCLEOTIDE SEQUENCE [LARGE SCALE GENOMIC DNA]</scope>
    <source>
        <strain evidence="10 11">DSM 25430</strain>
    </source>
</reference>
<feature type="transmembrane region" description="Helical" evidence="9">
    <location>
        <begin position="183"/>
        <end position="201"/>
    </location>
</feature>
<keyword evidence="8 9" id="KW-0472">Membrane</keyword>
<sequence>MHEKSAWNSRDFYAAFSVSSFYQADMYGKEKGGESFMSEFLNQSVQWTNNILWSYIVIIMLLTIGIYFTIRTKFIQIRSIREMVRLLGDGIGQSGKSKNGVSSFQAFCIGMASRVGVGNIAGVAIAISYGGPGAVFWMWLIALIGSALAFVESTLAQIYKIKDKNGFRGGPAYYMEKALGRRWMGILFSILITLSFGLVFNSVQSNTISQAFQSSFGLDKIVTGLLLAVIVAIIIFGGVKRIAKATEAIVPVMALAYVMLAVYVIATNLSVIPDVLVLIFKSAFGLDEGVGGGIGAAISMGIKRGLFSNEAGMGSSPNAAAAADVTHPVKQGLIQTLGAFIDTLLICSSTVFIILVSGVYSNTSLEGIEMTQMALSLEFGPWASIILTVAIFFFGLSAMVGNYYYGETNIGFIRSSKTWLFLYRLAVIGMVIFGAKAELKLVWNMADLFMGLMALVNLTAIWLLSHIAFAALKDYRQQRNQGKEPQFYSDTIPGLTGVECWEPRPGQNRNETPAL</sequence>
<keyword evidence="11" id="KW-1185">Reference proteome</keyword>
<evidence type="ECO:0000313" key="11">
    <source>
        <dbReference type="Proteomes" id="UP000029431"/>
    </source>
</evidence>
<dbReference type="Gene3D" id="1.20.1740.10">
    <property type="entry name" value="Amino acid/polyamine transporter I"/>
    <property type="match status" value="1"/>
</dbReference>
<dbReference type="Pfam" id="PF01235">
    <property type="entry name" value="Na_Ala_symp"/>
    <property type="match status" value="1"/>
</dbReference>
<evidence type="ECO:0000256" key="1">
    <source>
        <dbReference type="ARBA" id="ARBA00004651"/>
    </source>
</evidence>
<evidence type="ECO:0000256" key="3">
    <source>
        <dbReference type="ARBA" id="ARBA00022448"/>
    </source>
</evidence>
<dbReference type="GO" id="GO:0005283">
    <property type="term" value="F:amino acid:sodium symporter activity"/>
    <property type="evidence" value="ECO:0007669"/>
    <property type="project" value="InterPro"/>
</dbReference>
<dbReference type="EMBL" id="CP003355">
    <property type="protein sequence ID" value="AHD07067.1"/>
    <property type="molecule type" value="Genomic_DNA"/>
</dbReference>
<dbReference type="InterPro" id="IPR001463">
    <property type="entry name" value="Na/Ala_symport"/>
</dbReference>
<feature type="transmembrane region" description="Helical" evidence="9">
    <location>
        <begin position="51"/>
        <end position="70"/>
    </location>
</feature>
<evidence type="ECO:0000256" key="4">
    <source>
        <dbReference type="ARBA" id="ARBA00022475"/>
    </source>
</evidence>
<comment type="subcellular location">
    <subcellularLocation>
        <location evidence="1 9">Cell membrane</location>
        <topology evidence="1 9">Multi-pass membrane protein</topology>
    </subcellularLocation>
</comment>
<feature type="transmembrane region" description="Helical" evidence="9">
    <location>
        <begin position="248"/>
        <end position="266"/>
    </location>
</feature>
<evidence type="ECO:0000256" key="5">
    <source>
        <dbReference type="ARBA" id="ARBA00022692"/>
    </source>
</evidence>
<organism evidence="10 11">
    <name type="scientific">Paenibacillus larvae subsp. larvae DSM 25430</name>
    <dbReference type="NCBI Taxonomy" id="697284"/>
    <lineage>
        <taxon>Bacteria</taxon>
        <taxon>Bacillati</taxon>
        <taxon>Bacillota</taxon>
        <taxon>Bacilli</taxon>
        <taxon>Bacillales</taxon>
        <taxon>Paenibacillaceae</taxon>
        <taxon>Paenibacillus</taxon>
    </lineage>
</organism>
<evidence type="ECO:0000313" key="10">
    <source>
        <dbReference type="EMBL" id="AHD07067.1"/>
    </source>
</evidence>
<name>V9WD72_9BACL</name>
<feature type="transmembrane region" description="Helical" evidence="9">
    <location>
        <begin position="337"/>
        <end position="360"/>
    </location>
</feature>
<keyword evidence="4 9" id="KW-1003">Cell membrane</keyword>
<evidence type="ECO:0000256" key="2">
    <source>
        <dbReference type="ARBA" id="ARBA00009261"/>
    </source>
</evidence>
<proteinExistence type="inferred from homology"/>
<dbReference type="FunFam" id="1.20.1740.10:FF:000004">
    <property type="entry name" value="Sodium:alanine symporter family protein"/>
    <property type="match status" value="1"/>
</dbReference>